<gene>
    <name evidence="1" type="ORF">SEVIR_2G270500v2</name>
</gene>
<evidence type="ECO:0000313" key="2">
    <source>
        <dbReference type="Proteomes" id="UP000298652"/>
    </source>
</evidence>
<dbReference type="Proteomes" id="UP000298652">
    <property type="component" value="Chromosome 2"/>
</dbReference>
<reference evidence="1" key="1">
    <citation type="submission" date="2019-03" db="EMBL/GenBank/DDBJ databases">
        <title>WGS assembly of Setaria viridis.</title>
        <authorList>
            <person name="Huang P."/>
            <person name="Jenkins J."/>
            <person name="Grimwood J."/>
            <person name="Barry K."/>
            <person name="Healey A."/>
            <person name="Mamidi S."/>
            <person name="Sreedasyam A."/>
            <person name="Shu S."/>
            <person name="Feldman M."/>
            <person name="Wu J."/>
            <person name="Yu Y."/>
            <person name="Chen C."/>
            <person name="Johnson J."/>
            <person name="Rokhsar D."/>
            <person name="Baxter I."/>
            <person name="Schmutz J."/>
            <person name="Brutnell T."/>
            <person name="Kellogg E."/>
        </authorList>
    </citation>
    <scope>NUCLEOTIDE SEQUENCE [LARGE SCALE GENOMIC DNA]</scope>
</reference>
<sequence length="82" mass="9517">MHLRWEIEDSSVLVYSFLEANAGKAWLGTNRVKRALEWLTRVCSKPYARSSLQCPRQALLCVYEQSCREQRSIMVMLVLPEA</sequence>
<dbReference type="EMBL" id="CM016553">
    <property type="protein sequence ID" value="TKW33921.1"/>
    <property type="molecule type" value="Genomic_DNA"/>
</dbReference>
<keyword evidence="2" id="KW-1185">Reference proteome</keyword>
<organism evidence="1 2">
    <name type="scientific">Setaria viridis</name>
    <name type="common">Green bristlegrass</name>
    <name type="synonym">Setaria italica subsp. viridis</name>
    <dbReference type="NCBI Taxonomy" id="4556"/>
    <lineage>
        <taxon>Eukaryota</taxon>
        <taxon>Viridiplantae</taxon>
        <taxon>Streptophyta</taxon>
        <taxon>Embryophyta</taxon>
        <taxon>Tracheophyta</taxon>
        <taxon>Spermatophyta</taxon>
        <taxon>Magnoliopsida</taxon>
        <taxon>Liliopsida</taxon>
        <taxon>Poales</taxon>
        <taxon>Poaceae</taxon>
        <taxon>PACMAD clade</taxon>
        <taxon>Panicoideae</taxon>
        <taxon>Panicodae</taxon>
        <taxon>Paniceae</taxon>
        <taxon>Cenchrinae</taxon>
        <taxon>Setaria</taxon>
    </lineage>
</organism>
<proteinExistence type="predicted"/>
<dbReference type="OMA" id="RWEIEDS"/>
<protein>
    <submittedName>
        <fullName evidence="1">Uncharacterized protein</fullName>
    </submittedName>
</protein>
<dbReference type="Gramene" id="TKW33921">
    <property type="protein sequence ID" value="TKW33921"/>
    <property type="gene ID" value="SEVIR_2G270500v2"/>
</dbReference>
<dbReference type="AlphaFoldDB" id="A0A4U6VVE4"/>
<accession>A0A4U6VVE4</accession>
<name>A0A4U6VVE4_SETVI</name>
<evidence type="ECO:0000313" key="1">
    <source>
        <dbReference type="EMBL" id="TKW33921.1"/>
    </source>
</evidence>